<dbReference type="Proteomes" id="UP001597369">
    <property type="component" value="Unassembled WGS sequence"/>
</dbReference>
<keyword evidence="2" id="KW-1185">Reference proteome</keyword>
<proteinExistence type="predicted"/>
<dbReference type="EMBL" id="JBHUHV010000002">
    <property type="protein sequence ID" value="MFD2065477.1"/>
    <property type="molecule type" value="Genomic_DNA"/>
</dbReference>
<evidence type="ECO:0000313" key="2">
    <source>
        <dbReference type="Proteomes" id="UP001597369"/>
    </source>
</evidence>
<name>A0ABW4WRU7_9BACT</name>
<accession>A0ABW4WRU7</accession>
<evidence type="ECO:0000313" key="1">
    <source>
        <dbReference type="EMBL" id="MFD2065477.1"/>
    </source>
</evidence>
<protein>
    <recommendedName>
        <fullName evidence="3">SdiA-regulated</fullName>
    </recommendedName>
</protein>
<comment type="caution">
    <text evidence="1">The sequence shown here is derived from an EMBL/GenBank/DDBJ whole genome shotgun (WGS) entry which is preliminary data.</text>
</comment>
<gene>
    <name evidence="1" type="ORF">ACFSKU_01170</name>
</gene>
<reference evidence="2" key="1">
    <citation type="journal article" date="2019" name="Int. J. Syst. Evol. Microbiol.">
        <title>The Global Catalogue of Microorganisms (GCM) 10K type strain sequencing project: providing services to taxonomists for standard genome sequencing and annotation.</title>
        <authorList>
            <consortium name="The Broad Institute Genomics Platform"/>
            <consortium name="The Broad Institute Genome Sequencing Center for Infectious Disease"/>
            <person name="Wu L."/>
            <person name="Ma J."/>
        </authorList>
    </citation>
    <scope>NUCLEOTIDE SEQUENCE [LARGE SCALE GENOMIC DNA]</scope>
    <source>
        <strain evidence="2">JCM 16545</strain>
    </source>
</reference>
<dbReference type="SUPFAM" id="SSF50956">
    <property type="entry name" value="Thermostable phytase (3-phytase)"/>
    <property type="match status" value="1"/>
</dbReference>
<dbReference type="RefSeq" id="WP_377468874.1">
    <property type="nucleotide sequence ID" value="NZ_JBHUHV010000002.1"/>
</dbReference>
<sequence length="294" mass="33119">MKLMWKVILVFMSVLALVFFFTGDFFLSAPASTENTANKLETLAKLDKEVEESSGIEQIPGTNNKYLTHNDAGNKPRLYQINEQGEVEQTYKPDLPNVDWEDLTQDNSGNFYIADTGNNSNKRRELAIYKLKLGNLEQAQAIRFSYEDQDEFPPSKKDRNFDSEAIFWHNNKLYLISKDRGRSETAKVYQLPDQPGKYQAKLIGSIKVKAQITGAAISSNAETIALLSDEKLHIINGFNSVENFYEGELQNISLKEAGQTEGVTFINDNTLMLTSEGGNLYRYSLQTASSATHQ</sequence>
<evidence type="ECO:0008006" key="3">
    <source>
        <dbReference type="Google" id="ProtNLM"/>
    </source>
</evidence>
<organism evidence="1 2">
    <name type="scientific">Pontibacter silvestris</name>
    <dbReference type="NCBI Taxonomy" id="2305183"/>
    <lineage>
        <taxon>Bacteria</taxon>
        <taxon>Pseudomonadati</taxon>
        <taxon>Bacteroidota</taxon>
        <taxon>Cytophagia</taxon>
        <taxon>Cytophagales</taxon>
        <taxon>Hymenobacteraceae</taxon>
        <taxon>Pontibacter</taxon>
    </lineage>
</organism>